<dbReference type="EMBL" id="SAYA01000001">
    <property type="protein sequence ID" value="TXJ28461.1"/>
    <property type="molecule type" value="Genomic_DNA"/>
</dbReference>
<sequence length="187" mass="22522">MEQSVIKNLPSILQYIYTLEQLSFDKANNQYITNTKKTAIDFDKVKDDYSTKNSLNKNAPKSNDALYISKNNTHYFIEFKNGNYRNFRKIDLISKIYDSLFILSDIKYEDGSQYIKNIVDFSKNYIYYILVYNSANNLNRQNYNLRFYIKSNLGLKKFKKFLLKEIYIYNEKEFEREFINKIIRNEP</sequence>
<protein>
    <submittedName>
        <fullName evidence="1">Geranyl transferase</fullName>
    </submittedName>
</protein>
<organism evidence="1 2">
    <name type="scientific">Brachyspira aalborgi</name>
    <dbReference type="NCBI Taxonomy" id="29522"/>
    <lineage>
        <taxon>Bacteria</taxon>
        <taxon>Pseudomonadati</taxon>
        <taxon>Spirochaetota</taxon>
        <taxon>Spirochaetia</taxon>
        <taxon>Brachyspirales</taxon>
        <taxon>Brachyspiraceae</taxon>
        <taxon>Brachyspira</taxon>
    </lineage>
</organism>
<name>A0AB38Q346_9SPIR</name>
<dbReference type="AlphaFoldDB" id="A0AB38Q346"/>
<evidence type="ECO:0000313" key="1">
    <source>
        <dbReference type="EMBL" id="TXJ28461.1"/>
    </source>
</evidence>
<dbReference type="RefSeq" id="WP_147557147.1">
    <property type="nucleotide sequence ID" value="NZ_SAXV01000011.1"/>
</dbReference>
<reference evidence="1 2" key="1">
    <citation type="journal article" date="1992" name="Lakartidningen">
        <title>[Penicillin V and not amoxicillin is the first choice preparation in acute otitis].</title>
        <authorList>
            <person name="Kamme C."/>
            <person name="Lundgren K."/>
            <person name="Prellner K."/>
        </authorList>
    </citation>
    <scope>NUCLEOTIDE SEQUENCE [LARGE SCALE GENOMIC DNA]</scope>
    <source>
        <strain evidence="1 2">PC4597II</strain>
    </source>
</reference>
<gene>
    <name evidence="1" type="ORF">EPJ73_00445</name>
</gene>
<accession>A0AB38Q346</accession>
<dbReference type="GO" id="GO:0016740">
    <property type="term" value="F:transferase activity"/>
    <property type="evidence" value="ECO:0007669"/>
    <property type="project" value="UniProtKB-KW"/>
</dbReference>
<proteinExistence type="predicted"/>
<comment type="caution">
    <text evidence="1">The sequence shown here is derived from an EMBL/GenBank/DDBJ whole genome shotgun (WGS) entry which is preliminary data.</text>
</comment>
<dbReference type="Proteomes" id="UP000324336">
    <property type="component" value="Unassembled WGS sequence"/>
</dbReference>
<evidence type="ECO:0000313" key="2">
    <source>
        <dbReference type="Proteomes" id="UP000324336"/>
    </source>
</evidence>
<keyword evidence="1" id="KW-0808">Transferase</keyword>